<organism evidence="1 2">
    <name type="scientific">Roseisolibacter agri</name>
    <dbReference type="NCBI Taxonomy" id="2014610"/>
    <lineage>
        <taxon>Bacteria</taxon>
        <taxon>Pseudomonadati</taxon>
        <taxon>Gemmatimonadota</taxon>
        <taxon>Gemmatimonadia</taxon>
        <taxon>Gemmatimonadales</taxon>
        <taxon>Gemmatimonadaceae</taxon>
        <taxon>Roseisolibacter</taxon>
    </lineage>
</organism>
<evidence type="ECO:0000313" key="1">
    <source>
        <dbReference type="EMBL" id="GLC26423.1"/>
    </source>
</evidence>
<dbReference type="EMBL" id="BRXS01000004">
    <property type="protein sequence ID" value="GLC26423.1"/>
    <property type="molecule type" value="Genomic_DNA"/>
</dbReference>
<gene>
    <name evidence="1" type="ORF">rosag_29360</name>
</gene>
<accession>A0AA37QIH8</accession>
<reference evidence="1" key="1">
    <citation type="submission" date="2022-08" db="EMBL/GenBank/DDBJ databases">
        <title>Draft genome sequencing of Roseisolibacter agri AW1220.</title>
        <authorList>
            <person name="Tobiishi Y."/>
            <person name="Tonouchi A."/>
        </authorList>
    </citation>
    <scope>NUCLEOTIDE SEQUENCE</scope>
    <source>
        <strain evidence="1">AW1220</strain>
    </source>
</reference>
<comment type="caution">
    <text evidence="1">The sequence shown here is derived from an EMBL/GenBank/DDBJ whole genome shotgun (WGS) entry which is preliminary data.</text>
</comment>
<sequence>MARTRAVVRTVVRDASAPLTPADIRHLAQRHDPSLNGLMVAIAVADLKSEGKIRVKA</sequence>
<evidence type="ECO:0000313" key="2">
    <source>
        <dbReference type="Proteomes" id="UP001161325"/>
    </source>
</evidence>
<dbReference type="Proteomes" id="UP001161325">
    <property type="component" value="Unassembled WGS sequence"/>
</dbReference>
<proteinExistence type="predicted"/>
<name>A0AA37QIH8_9BACT</name>
<dbReference type="AlphaFoldDB" id="A0AA37QIH8"/>
<protein>
    <submittedName>
        <fullName evidence="1">Uncharacterized protein</fullName>
    </submittedName>
</protein>
<keyword evidence="2" id="KW-1185">Reference proteome</keyword>